<dbReference type="InterPro" id="IPR015366">
    <property type="entry name" value="S53_propep"/>
</dbReference>
<keyword evidence="3" id="KW-1185">Reference proteome</keyword>
<sequence length="120" mass="13981">MTLQIGLRTRVWKIPLTISWSGCQIQPIRNSDHHLSDKEFAELSQPDDQSIEAVDWISLEKVPLKKVEYMLDTSYSVYQHHDGEHLIRTEKYSLPRNLHQHIELIQPTTMSVAYKNSAPQ</sequence>
<reference evidence="2 3" key="1">
    <citation type="submission" date="2019-05" db="EMBL/GenBank/DDBJ databases">
        <title>Emergence of the Ug99 lineage of the wheat stem rust pathogen through somatic hybridization.</title>
        <authorList>
            <person name="Li F."/>
            <person name="Upadhyaya N.M."/>
            <person name="Sperschneider J."/>
            <person name="Matny O."/>
            <person name="Nguyen-Phuc H."/>
            <person name="Mago R."/>
            <person name="Raley C."/>
            <person name="Miller M.E."/>
            <person name="Silverstein K.A.T."/>
            <person name="Henningsen E."/>
            <person name="Hirsch C.D."/>
            <person name="Visser B."/>
            <person name="Pretorius Z.A."/>
            <person name="Steffenson B.J."/>
            <person name="Schwessinger B."/>
            <person name="Dodds P.N."/>
            <person name="Figueroa M."/>
        </authorList>
    </citation>
    <scope>NUCLEOTIDE SEQUENCE [LARGE SCALE GENOMIC DNA]</scope>
    <source>
        <strain evidence="2">21-0</strain>
    </source>
</reference>
<evidence type="ECO:0000313" key="2">
    <source>
        <dbReference type="EMBL" id="KAA1093930.1"/>
    </source>
</evidence>
<dbReference type="PANTHER" id="PTHR14218:SF15">
    <property type="entry name" value="TRIPEPTIDYL-PEPTIDASE 1"/>
    <property type="match status" value="1"/>
</dbReference>
<dbReference type="GO" id="GO:0006508">
    <property type="term" value="P:proteolysis"/>
    <property type="evidence" value="ECO:0007669"/>
    <property type="project" value="TreeGrafter"/>
</dbReference>
<dbReference type="AlphaFoldDB" id="A0A5B0P0N8"/>
<feature type="domain" description="Peptidase S53 activation" evidence="1">
    <location>
        <begin position="55"/>
        <end position="109"/>
    </location>
</feature>
<dbReference type="PANTHER" id="PTHR14218">
    <property type="entry name" value="PROTEASE S8 TRIPEPTIDYL PEPTIDASE I CLN2"/>
    <property type="match status" value="1"/>
</dbReference>
<protein>
    <recommendedName>
        <fullName evidence="1">Peptidase S53 activation domain-containing protein</fullName>
    </recommendedName>
</protein>
<accession>A0A5B0P0N8</accession>
<organism evidence="2 3">
    <name type="scientific">Puccinia graminis f. sp. tritici</name>
    <dbReference type="NCBI Taxonomy" id="56615"/>
    <lineage>
        <taxon>Eukaryota</taxon>
        <taxon>Fungi</taxon>
        <taxon>Dikarya</taxon>
        <taxon>Basidiomycota</taxon>
        <taxon>Pucciniomycotina</taxon>
        <taxon>Pucciniomycetes</taxon>
        <taxon>Pucciniales</taxon>
        <taxon>Pucciniaceae</taxon>
        <taxon>Puccinia</taxon>
    </lineage>
</organism>
<evidence type="ECO:0000259" key="1">
    <source>
        <dbReference type="Pfam" id="PF09286"/>
    </source>
</evidence>
<dbReference type="GO" id="GO:0008240">
    <property type="term" value="F:tripeptidyl-peptidase activity"/>
    <property type="evidence" value="ECO:0007669"/>
    <property type="project" value="TreeGrafter"/>
</dbReference>
<dbReference type="GO" id="GO:0004175">
    <property type="term" value="F:endopeptidase activity"/>
    <property type="evidence" value="ECO:0007669"/>
    <property type="project" value="TreeGrafter"/>
</dbReference>
<name>A0A5B0P0N8_PUCGR</name>
<dbReference type="OrthoDB" id="409122at2759"/>
<evidence type="ECO:0000313" key="3">
    <source>
        <dbReference type="Proteomes" id="UP000324748"/>
    </source>
</evidence>
<dbReference type="EMBL" id="VSWC01000079">
    <property type="protein sequence ID" value="KAA1093930.1"/>
    <property type="molecule type" value="Genomic_DNA"/>
</dbReference>
<dbReference type="SUPFAM" id="SSF54897">
    <property type="entry name" value="Protease propeptides/inhibitors"/>
    <property type="match status" value="1"/>
</dbReference>
<proteinExistence type="predicted"/>
<dbReference type="Proteomes" id="UP000324748">
    <property type="component" value="Unassembled WGS sequence"/>
</dbReference>
<dbReference type="InterPro" id="IPR050819">
    <property type="entry name" value="Tripeptidyl-peptidase_I"/>
</dbReference>
<comment type="caution">
    <text evidence="2">The sequence shown here is derived from an EMBL/GenBank/DDBJ whole genome shotgun (WGS) entry which is preliminary data.</text>
</comment>
<gene>
    <name evidence="2" type="ORF">PGT21_003110</name>
</gene>
<dbReference type="Pfam" id="PF09286">
    <property type="entry name" value="Pro-kuma_activ"/>
    <property type="match status" value="1"/>
</dbReference>